<dbReference type="Proteomes" id="UP000008062">
    <property type="component" value="Chromosome 14"/>
</dbReference>
<accession>F9XQL8</accession>
<dbReference type="RefSeq" id="XP_003847490.1">
    <property type="nucleotide sequence ID" value="XM_003847442.1"/>
</dbReference>
<dbReference type="InParanoid" id="F9XQL8"/>
<keyword evidence="2" id="KW-1185">Reference proteome</keyword>
<dbReference type="VEuPathDB" id="FungiDB:ZTRI_14.41"/>
<sequence length="133" mass="15360">MLCLSTGNFAAWRGEIYDLLQSKSDLVAQKEQRQQVMINTRLSPIKPHVPATTSMRLYQVLAESGRGSDNFREISMQVWSFACCTRSSWHGKCGFITDKFIEGYEEELFLAQKKWSFITKKLTEGYEDELFLS</sequence>
<gene>
    <name evidence="1" type="ORF">MYCGRDRAFT_97559</name>
</gene>
<reference evidence="1 2" key="1">
    <citation type="journal article" date="2011" name="PLoS Genet.">
        <title>Finished genome of the fungal wheat pathogen Mycosphaerella graminicola reveals dispensome structure, chromosome plasticity, and stealth pathogenesis.</title>
        <authorList>
            <person name="Goodwin S.B."/>
            <person name="Ben M'barek S."/>
            <person name="Dhillon B."/>
            <person name="Wittenberg A.H.J."/>
            <person name="Crane C.F."/>
            <person name="Hane J.K."/>
            <person name="Foster A.J."/>
            <person name="Van der Lee T.A.J."/>
            <person name="Grimwood J."/>
            <person name="Aerts A."/>
            <person name="Antoniw J."/>
            <person name="Bailey A."/>
            <person name="Bluhm B."/>
            <person name="Bowler J."/>
            <person name="Bristow J."/>
            <person name="van der Burgt A."/>
            <person name="Canto-Canche B."/>
            <person name="Churchill A.C.L."/>
            <person name="Conde-Ferraez L."/>
            <person name="Cools H.J."/>
            <person name="Coutinho P.M."/>
            <person name="Csukai M."/>
            <person name="Dehal P."/>
            <person name="De Wit P."/>
            <person name="Donzelli B."/>
            <person name="van de Geest H.C."/>
            <person name="van Ham R.C.H.J."/>
            <person name="Hammond-Kosack K.E."/>
            <person name="Henrissat B."/>
            <person name="Kilian A."/>
            <person name="Kobayashi A.K."/>
            <person name="Koopmann E."/>
            <person name="Kourmpetis Y."/>
            <person name="Kuzniar A."/>
            <person name="Lindquist E."/>
            <person name="Lombard V."/>
            <person name="Maliepaard C."/>
            <person name="Martins N."/>
            <person name="Mehrabi R."/>
            <person name="Nap J.P.H."/>
            <person name="Ponomarenko A."/>
            <person name="Rudd J.J."/>
            <person name="Salamov A."/>
            <person name="Schmutz J."/>
            <person name="Schouten H.J."/>
            <person name="Shapiro H."/>
            <person name="Stergiopoulos I."/>
            <person name="Torriani S.F.F."/>
            <person name="Tu H."/>
            <person name="de Vries R.P."/>
            <person name="Waalwijk C."/>
            <person name="Ware S.B."/>
            <person name="Wiebenga A."/>
            <person name="Zwiers L.-H."/>
            <person name="Oliver R.P."/>
            <person name="Grigoriev I.V."/>
            <person name="Kema G.H.J."/>
        </authorList>
    </citation>
    <scope>NUCLEOTIDE SEQUENCE [LARGE SCALE GENOMIC DNA]</scope>
    <source>
        <strain evidence="2">CBS 115943 / IPO323</strain>
    </source>
</reference>
<evidence type="ECO:0000313" key="1">
    <source>
        <dbReference type="EMBL" id="EGP82466.1"/>
    </source>
</evidence>
<name>F9XQL8_ZYMTI</name>
<organism evidence="1 2">
    <name type="scientific">Zymoseptoria tritici (strain CBS 115943 / IPO323)</name>
    <name type="common">Speckled leaf blotch fungus</name>
    <name type="synonym">Septoria tritici</name>
    <dbReference type="NCBI Taxonomy" id="336722"/>
    <lineage>
        <taxon>Eukaryota</taxon>
        <taxon>Fungi</taxon>
        <taxon>Dikarya</taxon>
        <taxon>Ascomycota</taxon>
        <taxon>Pezizomycotina</taxon>
        <taxon>Dothideomycetes</taxon>
        <taxon>Dothideomycetidae</taxon>
        <taxon>Mycosphaerellales</taxon>
        <taxon>Mycosphaerellaceae</taxon>
        <taxon>Zymoseptoria</taxon>
    </lineage>
</organism>
<dbReference type="KEGG" id="ztr:MYCGRDRAFT_97559"/>
<proteinExistence type="predicted"/>
<dbReference type="AlphaFoldDB" id="F9XQL8"/>
<protein>
    <submittedName>
        <fullName evidence="1">Uncharacterized protein</fullName>
    </submittedName>
</protein>
<evidence type="ECO:0000313" key="2">
    <source>
        <dbReference type="Proteomes" id="UP000008062"/>
    </source>
</evidence>
<dbReference type="EMBL" id="CM001209">
    <property type="protein sequence ID" value="EGP82466.1"/>
    <property type="molecule type" value="Genomic_DNA"/>
</dbReference>
<dbReference type="GeneID" id="13400601"/>
<dbReference type="HOGENOM" id="CLU_1908331_0_0_1"/>